<gene>
    <name evidence="1" type="ORF">JCM19294_1535</name>
</gene>
<dbReference type="AlphaFoldDB" id="A0A090Q852"/>
<reference evidence="1" key="1">
    <citation type="journal article" date="2014" name="Genome Announc.">
        <title>Draft Genome Sequences of Marine Flavobacterium Nonlabens Strains NR17, NR24, NR27, NR32, NR33, and Ara13.</title>
        <authorList>
            <person name="Nakanishi M."/>
            <person name="Meirelles P."/>
            <person name="Suzuki R."/>
            <person name="Takatani N."/>
            <person name="Mino S."/>
            <person name="Suda W."/>
            <person name="Oshima K."/>
            <person name="Hattori M."/>
            <person name="Ohkuma M."/>
            <person name="Hosokawa M."/>
            <person name="Miyashita K."/>
            <person name="Thompson F.L."/>
            <person name="Niwa A."/>
            <person name="Sawabe T."/>
            <person name="Sawabe T."/>
        </authorList>
    </citation>
    <scope>NUCLEOTIDE SEQUENCE [LARGE SCALE GENOMIC DNA]</scope>
    <source>
        <strain evidence="1">JCM 19294</strain>
    </source>
</reference>
<dbReference type="Gene3D" id="2.120.10.30">
    <property type="entry name" value="TolB, C-terminal domain"/>
    <property type="match status" value="1"/>
</dbReference>
<dbReference type="InterPro" id="IPR011042">
    <property type="entry name" value="6-blade_b-propeller_TolB-like"/>
</dbReference>
<dbReference type="PROSITE" id="PS51257">
    <property type="entry name" value="PROKAR_LIPOPROTEIN"/>
    <property type="match status" value="1"/>
</dbReference>
<dbReference type="SUPFAM" id="SSF75011">
    <property type="entry name" value="3-carboxy-cis,cis-mucoante lactonizing enzyme"/>
    <property type="match status" value="1"/>
</dbReference>
<comment type="caution">
    <text evidence="1">The sequence shown here is derived from an EMBL/GenBank/DDBJ whole genome shotgun (WGS) entry which is preliminary data.</text>
</comment>
<evidence type="ECO:0000313" key="1">
    <source>
        <dbReference type="EMBL" id="GAK97913.1"/>
    </source>
</evidence>
<evidence type="ECO:0000313" key="2">
    <source>
        <dbReference type="Proteomes" id="UP000029221"/>
    </source>
</evidence>
<dbReference type="eggNOG" id="COG3391">
    <property type="taxonomic scope" value="Bacteria"/>
</dbReference>
<keyword evidence="2" id="KW-1185">Reference proteome</keyword>
<accession>A0A090Q852</accession>
<dbReference type="CDD" id="cd05819">
    <property type="entry name" value="NHL"/>
    <property type="match status" value="1"/>
</dbReference>
<sequence>MKLIYVLLSVVLLGCSQQPVETDWTYEKSISLDGINPIGLVSDDDQYILSDGDHNRVVKVDYTGEITQTIGEFERPMHLDYVKDKSTQRLFIPEYGKDSIAVIEGTNKSYLSITDSLDAPASISMFKDEIAIADFYNHRVLYFSNGTWQSLGSEGKKLGQFYYPTDVQIMENYLYIADAYNDRAQVWTKNGEPVMEIGMNDNLKAATGIHVTATELFLTDFENDRILIYDRMGDLKQIIEKGIDKPTDVIQNDDELIIANYRKGELVFYKKTAIKRKQ</sequence>
<protein>
    <submittedName>
        <fullName evidence="1">Cell surface protein</fullName>
    </submittedName>
</protein>
<dbReference type="RefSeq" id="WP_042279819.1">
    <property type="nucleotide sequence ID" value="NZ_BBML01000008.1"/>
</dbReference>
<dbReference type="Proteomes" id="UP000029221">
    <property type="component" value="Unassembled WGS sequence"/>
</dbReference>
<name>A0A090Q852_9FLAO</name>
<dbReference type="InterPro" id="IPR050952">
    <property type="entry name" value="TRIM-NHL_E3_ligases"/>
</dbReference>
<dbReference type="PANTHER" id="PTHR24104:SF25">
    <property type="entry name" value="PROTEIN LIN-41"/>
    <property type="match status" value="1"/>
</dbReference>
<dbReference type="GO" id="GO:0008270">
    <property type="term" value="F:zinc ion binding"/>
    <property type="evidence" value="ECO:0007669"/>
    <property type="project" value="UniProtKB-KW"/>
</dbReference>
<proteinExistence type="predicted"/>
<dbReference type="STRING" id="319236.BST91_01280"/>
<organism evidence="1 2">
    <name type="scientific">Nonlabens tegetincola</name>
    <dbReference type="NCBI Taxonomy" id="323273"/>
    <lineage>
        <taxon>Bacteria</taxon>
        <taxon>Pseudomonadati</taxon>
        <taxon>Bacteroidota</taxon>
        <taxon>Flavobacteriia</taxon>
        <taxon>Flavobacteriales</taxon>
        <taxon>Flavobacteriaceae</taxon>
        <taxon>Nonlabens</taxon>
    </lineage>
</organism>
<dbReference type="PANTHER" id="PTHR24104">
    <property type="entry name" value="E3 UBIQUITIN-PROTEIN LIGASE NHLRC1-RELATED"/>
    <property type="match status" value="1"/>
</dbReference>
<dbReference type="EMBL" id="BBML01000008">
    <property type="protein sequence ID" value="GAK97913.1"/>
    <property type="molecule type" value="Genomic_DNA"/>
</dbReference>